<dbReference type="Gene3D" id="3.40.50.300">
    <property type="entry name" value="P-loop containing nucleotide triphosphate hydrolases"/>
    <property type="match status" value="1"/>
</dbReference>
<dbReference type="PROSITE" id="PS50929">
    <property type="entry name" value="ABC_TM1F"/>
    <property type="match status" value="1"/>
</dbReference>
<reference evidence="12" key="1">
    <citation type="journal article" date="2017" name="Appl. Environ. Microbiol.">
        <title>Molecular characterization of an Endozoicomonas-like organism causing infection in king scallop Pecten maximus L.</title>
        <authorList>
            <person name="Cano I."/>
            <person name="van Aerle R."/>
            <person name="Ross S."/>
            <person name="Verner-Jeffreys D.W."/>
            <person name="Paley R.K."/>
            <person name="Rimmer G."/>
            <person name="Ryder D."/>
            <person name="Hooper P."/>
            <person name="Stone D."/>
            <person name="Feist S.W."/>
        </authorList>
    </citation>
    <scope>NUCLEOTIDE SEQUENCE</scope>
</reference>
<dbReference type="GO" id="GO:0005886">
    <property type="term" value="C:plasma membrane"/>
    <property type="evidence" value="ECO:0007669"/>
    <property type="project" value="UniProtKB-SubCell"/>
</dbReference>
<evidence type="ECO:0000256" key="6">
    <source>
        <dbReference type="ARBA" id="ARBA00022840"/>
    </source>
</evidence>
<evidence type="ECO:0000256" key="4">
    <source>
        <dbReference type="ARBA" id="ARBA00022692"/>
    </source>
</evidence>
<dbReference type="GO" id="GO:0140359">
    <property type="term" value="F:ABC-type transporter activity"/>
    <property type="evidence" value="ECO:0007669"/>
    <property type="project" value="InterPro"/>
</dbReference>
<keyword evidence="5" id="KW-0547">Nucleotide-binding</keyword>
<evidence type="ECO:0000256" key="3">
    <source>
        <dbReference type="ARBA" id="ARBA00022475"/>
    </source>
</evidence>
<dbReference type="FunFam" id="3.40.50.300:FF:000299">
    <property type="entry name" value="ABC transporter ATP-binding protein/permease"/>
    <property type="match status" value="1"/>
</dbReference>
<keyword evidence="6 12" id="KW-0067">ATP-binding</keyword>
<dbReference type="InterPro" id="IPR039421">
    <property type="entry name" value="Type_1_exporter"/>
</dbReference>
<keyword evidence="8 9" id="KW-0472">Membrane</keyword>
<comment type="subcellular location">
    <subcellularLocation>
        <location evidence="1">Cell membrane</location>
        <topology evidence="1">Multi-pass membrane protein</topology>
    </subcellularLocation>
</comment>
<dbReference type="PANTHER" id="PTHR24221">
    <property type="entry name" value="ATP-BINDING CASSETTE SUB-FAMILY B"/>
    <property type="match status" value="1"/>
</dbReference>
<sequence length="632" mass="70426">MLLNKELSCVALDIDHKQKKIKILFSEAGGRGEEWVSITSFQKEYTGKALFVKHLHQYDQRSPETLKLPSRHWFWGTLLYSLPVYRDVLIASFVINLFILVSPLFVMNVYDRVIPNNAFDTLSMLAIGALIAYLFDWVLKTLRCRFIDLAGKKSDLLLSSSLFEQALGVSLTYRPASVGSFAKHIQEFDHIREFVTSSTVTTLIDLPFSVLILVVIGIIAGPLVWIPLIIIAILAGYSLIIQPSIRESVESSQRAGAQKHATLVESMLGLETIKAQVAEGILLRRWEKLCAHIARWEIRSKSLTNSVSNLSGFLMQTQTIGIVVLGAYLVSHQQLSMGSIIAAVMLSSRALNPFSQLASLATRYYQAKSALISLEHVMQLPRENQVGDSTVETPCGEKHFLMENVNFRYAQQPENTMAVQDINIKIRAGERVAIVGRMGSGKSTLIKLLLNFYQPVKGRIKIDNIDTRQISSHELRLKMGYVPQHTMLFFGTVKENITFGFGYVKEKHIIKAATLSGVTLFTDNHPLGLDMPVAEGGGNLSGGQQQAISIARALLFEPAVLLMDEPCSAMDSLTEQAIRQQLKNLMDSRTLILSTHKPSMLELVDRIIYLDEGKIIQDDKKDVVLKAIGKIA</sequence>
<dbReference type="PROSITE" id="PS50893">
    <property type="entry name" value="ABC_TRANSPORTER_2"/>
    <property type="match status" value="1"/>
</dbReference>
<dbReference type="Pfam" id="PF00005">
    <property type="entry name" value="ABC_tran"/>
    <property type="match status" value="1"/>
</dbReference>
<dbReference type="NCBIfam" id="TIGR03375">
    <property type="entry name" value="type_I_sec_LssB"/>
    <property type="match status" value="1"/>
</dbReference>
<evidence type="ECO:0000259" key="10">
    <source>
        <dbReference type="PROSITE" id="PS50893"/>
    </source>
</evidence>
<evidence type="ECO:0000259" key="11">
    <source>
        <dbReference type="PROSITE" id="PS50929"/>
    </source>
</evidence>
<dbReference type="InterPro" id="IPR011527">
    <property type="entry name" value="ABC1_TM_dom"/>
</dbReference>
<feature type="transmembrane region" description="Helical" evidence="9">
    <location>
        <begin position="210"/>
        <end position="240"/>
    </location>
</feature>
<evidence type="ECO:0000256" key="7">
    <source>
        <dbReference type="ARBA" id="ARBA00022989"/>
    </source>
</evidence>
<dbReference type="InterPro" id="IPR003439">
    <property type="entry name" value="ABC_transporter-like_ATP-bd"/>
</dbReference>
<dbReference type="InterPro" id="IPR003593">
    <property type="entry name" value="AAA+_ATPase"/>
</dbReference>
<keyword evidence="3" id="KW-1003">Cell membrane</keyword>
<organism evidence="12">
    <name type="scientific">invertebrate metagenome</name>
    <dbReference type="NCBI Taxonomy" id="1711999"/>
    <lineage>
        <taxon>unclassified sequences</taxon>
        <taxon>metagenomes</taxon>
        <taxon>organismal metagenomes</taxon>
    </lineage>
</organism>
<protein>
    <submittedName>
        <fullName evidence="12">Toxin RTX-I translocation ATP-binding protein</fullName>
    </submittedName>
</protein>
<dbReference type="GO" id="GO:0034040">
    <property type="term" value="F:ATPase-coupled lipid transmembrane transporter activity"/>
    <property type="evidence" value="ECO:0007669"/>
    <property type="project" value="TreeGrafter"/>
</dbReference>
<dbReference type="InterPro" id="IPR027417">
    <property type="entry name" value="P-loop_NTPase"/>
</dbReference>
<name>A0A2H9T312_9ZZZZ</name>
<dbReference type="SMART" id="SM00382">
    <property type="entry name" value="AAA"/>
    <property type="match status" value="1"/>
</dbReference>
<dbReference type="SUPFAM" id="SSF52540">
    <property type="entry name" value="P-loop containing nucleoside triphosphate hydrolases"/>
    <property type="match status" value="1"/>
</dbReference>
<comment type="caution">
    <text evidence="12">The sequence shown here is derived from an EMBL/GenBank/DDBJ whole genome shotgun (WGS) entry which is preliminary data.</text>
</comment>
<dbReference type="InterPro" id="IPR017871">
    <property type="entry name" value="ABC_transporter-like_CS"/>
</dbReference>
<gene>
    <name evidence="12" type="primary">apxIB_2</name>
    <name evidence="12" type="ORF">CI610_03490</name>
</gene>
<dbReference type="InterPro" id="IPR036640">
    <property type="entry name" value="ABC1_TM_sf"/>
</dbReference>
<feature type="domain" description="ABC transporter" evidence="10">
    <location>
        <begin position="400"/>
        <end position="631"/>
    </location>
</feature>
<keyword evidence="4 9" id="KW-0812">Transmembrane</keyword>
<dbReference type="PANTHER" id="PTHR24221:SF248">
    <property type="entry name" value="ABC TRANSPORTER TRANSMEMBRANE REGION"/>
    <property type="match status" value="1"/>
</dbReference>
<dbReference type="Gene3D" id="1.20.1560.10">
    <property type="entry name" value="ABC transporter type 1, transmembrane domain"/>
    <property type="match status" value="1"/>
</dbReference>
<dbReference type="CDD" id="cd18587">
    <property type="entry name" value="ABC_6TM_LapB_like"/>
    <property type="match status" value="1"/>
</dbReference>
<dbReference type="GO" id="GO:0016887">
    <property type="term" value="F:ATP hydrolysis activity"/>
    <property type="evidence" value="ECO:0007669"/>
    <property type="project" value="InterPro"/>
</dbReference>
<evidence type="ECO:0000256" key="5">
    <source>
        <dbReference type="ARBA" id="ARBA00022741"/>
    </source>
</evidence>
<dbReference type="InterPro" id="IPR017750">
    <property type="entry name" value="ATPase_T1SS"/>
</dbReference>
<dbReference type="PROSITE" id="PS00211">
    <property type="entry name" value="ABC_TRANSPORTER_1"/>
    <property type="match status" value="1"/>
</dbReference>
<evidence type="ECO:0000256" key="8">
    <source>
        <dbReference type="ARBA" id="ARBA00023136"/>
    </source>
</evidence>
<feature type="transmembrane region" description="Helical" evidence="9">
    <location>
        <begin position="122"/>
        <end position="139"/>
    </location>
</feature>
<keyword evidence="7 9" id="KW-1133">Transmembrane helix</keyword>
<feature type="transmembrane region" description="Helical" evidence="9">
    <location>
        <begin position="88"/>
        <end position="110"/>
    </location>
</feature>
<evidence type="ECO:0000256" key="1">
    <source>
        <dbReference type="ARBA" id="ARBA00004651"/>
    </source>
</evidence>
<dbReference type="AlphaFoldDB" id="A0A2H9T312"/>
<keyword evidence="2" id="KW-0813">Transport</keyword>
<dbReference type="GO" id="GO:0005524">
    <property type="term" value="F:ATP binding"/>
    <property type="evidence" value="ECO:0007669"/>
    <property type="project" value="UniProtKB-KW"/>
</dbReference>
<dbReference type="EMBL" id="NSIT01000493">
    <property type="protein sequence ID" value="PJE77584.1"/>
    <property type="molecule type" value="Genomic_DNA"/>
</dbReference>
<dbReference type="SUPFAM" id="SSF90123">
    <property type="entry name" value="ABC transporter transmembrane region"/>
    <property type="match status" value="1"/>
</dbReference>
<evidence type="ECO:0000313" key="12">
    <source>
        <dbReference type="EMBL" id="PJE77584.1"/>
    </source>
</evidence>
<accession>A0A2H9T312</accession>
<feature type="domain" description="ABC transmembrane type-1" evidence="11">
    <location>
        <begin position="88"/>
        <end position="366"/>
    </location>
</feature>
<dbReference type="Gene3D" id="3.90.70.10">
    <property type="entry name" value="Cysteine proteinases"/>
    <property type="match status" value="1"/>
</dbReference>
<dbReference type="Pfam" id="PF00664">
    <property type="entry name" value="ABC_membrane"/>
    <property type="match status" value="1"/>
</dbReference>
<proteinExistence type="predicted"/>
<evidence type="ECO:0000256" key="9">
    <source>
        <dbReference type="SAM" id="Phobius"/>
    </source>
</evidence>
<evidence type="ECO:0000256" key="2">
    <source>
        <dbReference type="ARBA" id="ARBA00022448"/>
    </source>
</evidence>